<dbReference type="EMBL" id="JBHUHX010000004">
    <property type="protein sequence ID" value="MFD2110773.1"/>
    <property type="molecule type" value="Genomic_DNA"/>
</dbReference>
<gene>
    <name evidence="3" type="ORF">ACFSJC_02820</name>
</gene>
<feature type="coiled-coil region" evidence="1">
    <location>
        <begin position="86"/>
        <end position="320"/>
    </location>
</feature>
<dbReference type="RefSeq" id="WP_386022899.1">
    <property type="nucleotide sequence ID" value="NZ_JBHUHX010000004.1"/>
</dbReference>
<dbReference type="Gene3D" id="1.20.5.340">
    <property type="match status" value="1"/>
</dbReference>
<dbReference type="Pfam" id="PF11740">
    <property type="entry name" value="KfrA_N"/>
    <property type="match status" value="1"/>
</dbReference>
<accession>A0ABW4Y7T5</accession>
<feature type="domain" description="KfrA N-terminal DNA-binding" evidence="2">
    <location>
        <begin position="7"/>
        <end position="109"/>
    </location>
</feature>
<keyword evidence="3" id="KW-0238">DNA-binding</keyword>
<dbReference type="Proteomes" id="UP001597337">
    <property type="component" value="Unassembled WGS sequence"/>
</dbReference>
<evidence type="ECO:0000256" key="1">
    <source>
        <dbReference type="SAM" id="Coils"/>
    </source>
</evidence>
<name>A0ABW4Y7T5_9GAMM</name>
<evidence type="ECO:0000313" key="3">
    <source>
        <dbReference type="EMBL" id="MFD2110773.1"/>
    </source>
</evidence>
<evidence type="ECO:0000259" key="2">
    <source>
        <dbReference type="Pfam" id="PF11740"/>
    </source>
</evidence>
<organism evidence="3 4">
    <name type="scientific">Thiorhodococcus fuscus</name>
    <dbReference type="NCBI Taxonomy" id="527200"/>
    <lineage>
        <taxon>Bacteria</taxon>
        <taxon>Pseudomonadati</taxon>
        <taxon>Pseudomonadota</taxon>
        <taxon>Gammaproteobacteria</taxon>
        <taxon>Chromatiales</taxon>
        <taxon>Chromatiaceae</taxon>
        <taxon>Thiorhodococcus</taxon>
    </lineage>
</organism>
<dbReference type="GO" id="GO:0003677">
    <property type="term" value="F:DNA binding"/>
    <property type="evidence" value="ECO:0007669"/>
    <property type="project" value="UniProtKB-KW"/>
</dbReference>
<reference evidence="4" key="1">
    <citation type="journal article" date="2019" name="Int. J. Syst. Evol. Microbiol.">
        <title>The Global Catalogue of Microorganisms (GCM) 10K type strain sequencing project: providing services to taxonomists for standard genome sequencing and annotation.</title>
        <authorList>
            <consortium name="The Broad Institute Genomics Platform"/>
            <consortium name="The Broad Institute Genome Sequencing Center for Infectious Disease"/>
            <person name="Wu L."/>
            <person name="Ma J."/>
        </authorList>
    </citation>
    <scope>NUCLEOTIDE SEQUENCE [LARGE SCALE GENOMIC DNA]</scope>
    <source>
        <strain evidence="4">KACC 12597</strain>
    </source>
</reference>
<protein>
    <submittedName>
        <fullName evidence="3">DNA-binding protein</fullName>
    </submittedName>
</protein>
<comment type="caution">
    <text evidence="3">The sequence shown here is derived from an EMBL/GenBank/DDBJ whole genome shotgun (WGS) entry which is preliminary data.</text>
</comment>
<keyword evidence="1" id="KW-0175">Coiled coil</keyword>
<proteinExistence type="predicted"/>
<keyword evidence="4" id="KW-1185">Reference proteome</keyword>
<dbReference type="InterPro" id="IPR021104">
    <property type="entry name" value="KfrA_DNA-bd_N"/>
</dbReference>
<sequence length="338" mass="38653">MTSTRTLAKEAALKLLQNGERPTADRIRNTIGKGAQQTILSALDEFWGEIGARLNEPRLPETLLEPMNMLWSQAVTEAGRQWQSEKSVLEERVRVLETELSEVKEALIGTQTALRQSQAEVGEAQTCISEQTERLTEQTENIRALQEELGRLTNQRDQSNELLKAEREGRERDQTAWLNEIDAARQTVKAVNIDKDRLSQAFSEARDTQVRQDLLLKHAEQASAELKTQLEARNAEFDMKSQAHEHLLAESAARLREIQRLETELTQKQNALTALEGRVQAREKDLNALMESLSTMRLQVERLSAENQILRDERESQRSNRAEIEQFFLQAMERLGEK</sequence>
<evidence type="ECO:0000313" key="4">
    <source>
        <dbReference type="Proteomes" id="UP001597337"/>
    </source>
</evidence>